<dbReference type="PANTHER" id="PTHR43788">
    <property type="entry name" value="DNA2/NAM7 HELICASE FAMILY MEMBER"/>
    <property type="match status" value="1"/>
</dbReference>
<keyword evidence="2" id="KW-0547">Nucleotide-binding</keyword>
<dbReference type="InterPro" id="IPR027417">
    <property type="entry name" value="P-loop_NTPase"/>
</dbReference>
<reference evidence="7" key="1">
    <citation type="journal article" date="2021" name="Proc. Natl. Acad. Sci. U.S.A.">
        <title>Three genomes in the algal genus Volvox reveal the fate of a haploid sex-determining region after a transition to homothallism.</title>
        <authorList>
            <person name="Yamamoto K."/>
            <person name="Hamaji T."/>
            <person name="Kawai-Toyooka H."/>
            <person name="Matsuzaki R."/>
            <person name="Takahashi F."/>
            <person name="Nishimura Y."/>
            <person name="Kawachi M."/>
            <person name="Noguchi H."/>
            <person name="Minakuchi Y."/>
            <person name="Umen J.G."/>
            <person name="Toyoda A."/>
            <person name="Nozaki H."/>
        </authorList>
    </citation>
    <scope>NUCLEOTIDE SEQUENCE</scope>
    <source>
        <strain evidence="7">NIES-3786</strain>
    </source>
</reference>
<dbReference type="InterPro" id="IPR041679">
    <property type="entry name" value="DNA2/NAM7-like_C"/>
</dbReference>
<feature type="compositionally biased region" description="Acidic residues" evidence="6">
    <location>
        <begin position="131"/>
        <end position="140"/>
    </location>
</feature>
<name>A0A8J4D8K7_9CHLO</name>
<dbReference type="PANTHER" id="PTHR43788:SF13">
    <property type="entry name" value="REGULATOR OF NONSENSE TRANSCRIPTS 1"/>
    <property type="match status" value="1"/>
</dbReference>
<feature type="region of interest" description="Disordered" evidence="6">
    <location>
        <begin position="44"/>
        <end position="100"/>
    </location>
</feature>
<evidence type="ECO:0000313" key="8">
    <source>
        <dbReference type="Proteomes" id="UP000747110"/>
    </source>
</evidence>
<dbReference type="InterPro" id="IPR050534">
    <property type="entry name" value="Coronavir_polyprotein_1ab"/>
</dbReference>
<feature type="region of interest" description="Disordered" evidence="6">
    <location>
        <begin position="628"/>
        <end position="647"/>
    </location>
</feature>
<dbReference type="Pfam" id="PF13086">
    <property type="entry name" value="AAA_11"/>
    <property type="match status" value="2"/>
</dbReference>
<dbReference type="OrthoDB" id="6513042at2759"/>
<feature type="compositionally biased region" description="Polar residues" evidence="6">
    <location>
        <begin position="47"/>
        <end position="57"/>
    </location>
</feature>
<keyword evidence="4" id="KW-0347">Helicase</keyword>
<dbReference type="EMBL" id="BNCP01000051">
    <property type="protein sequence ID" value="GIL89654.1"/>
    <property type="molecule type" value="Genomic_DNA"/>
</dbReference>
<dbReference type="CDD" id="cd18808">
    <property type="entry name" value="SF1_C_Upf1"/>
    <property type="match status" value="1"/>
</dbReference>
<dbReference type="GO" id="GO:0005524">
    <property type="term" value="F:ATP binding"/>
    <property type="evidence" value="ECO:0007669"/>
    <property type="project" value="UniProtKB-KW"/>
</dbReference>
<dbReference type="InterPro" id="IPR041677">
    <property type="entry name" value="DNA2/NAM7_AAA_11"/>
</dbReference>
<dbReference type="AlphaFoldDB" id="A0A8J4D8K7"/>
<evidence type="ECO:0000256" key="1">
    <source>
        <dbReference type="ARBA" id="ARBA00007913"/>
    </source>
</evidence>
<comment type="caution">
    <text evidence="7">The sequence shown here is derived from an EMBL/GenBank/DDBJ whole genome shotgun (WGS) entry which is preliminary data.</text>
</comment>
<comment type="similarity">
    <text evidence="1">Belongs to the DNA2/NAM7 helicase family.</text>
</comment>
<accession>A0A8J4D8K7</accession>
<feature type="compositionally biased region" description="Low complexity" evidence="6">
    <location>
        <begin position="551"/>
        <end position="561"/>
    </location>
</feature>
<dbReference type="Gene3D" id="2.40.30.270">
    <property type="match status" value="1"/>
</dbReference>
<feature type="compositionally biased region" description="Low complexity" evidence="6">
    <location>
        <begin position="339"/>
        <end position="350"/>
    </location>
</feature>
<feature type="region of interest" description="Disordered" evidence="6">
    <location>
        <begin position="551"/>
        <end position="571"/>
    </location>
</feature>
<dbReference type="SUPFAM" id="SSF52540">
    <property type="entry name" value="P-loop containing nucleoside triphosphate hydrolases"/>
    <property type="match status" value="1"/>
</dbReference>
<evidence type="ECO:0000313" key="7">
    <source>
        <dbReference type="EMBL" id="GIL89654.1"/>
    </source>
</evidence>
<protein>
    <submittedName>
        <fullName evidence="7">Uncharacterized protein</fullName>
    </submittedName>
</protein>
<keyword evidence="8" id="KW-1185">Reference proteome</keyword>
<keyword evidence="5" id="KW-0067">ATP-binding</keyword>
<feature type="compositionally biased region" description="Acidic residues" evidence="6">
    <location>
        <begin position="362"/>
        <end position="377"/>
    </location>
</feature>
<organism evidence="7 8">
    <name type="scientific">Volvox reticuliferus</name>
    <dbReference type="NCBI Taxonomy" id="1737510"/>
    <lineage>
        <taxon>Eukaryota</taxon>
        <taxon>Viridiplantae</taxon>
        <taxon>Chlorophyta</taxon>
        <taxon>core chlorophytes</taxon>
        <taxon>Chlorophyceae</taxon>
        <taxon>CS clade</taxon>
        <taxon>Chlamydomonadales</taxon>
        <taxon>Volvocaceae</taxon>
        <taxon>Volvox</taxon>
    </lineage>
</organism>
<dbReference type="Pfam" id="PF13087">
    <property type="entry name" value="AAA_12"/>
    <property type="match status" value="1"/>
</dbReference>
<proteinExistence type="inferred from homology"/>
<keyword evidence="3" id="KW-0378">Hydrolase</keyword>
<dbReference type="GO" id="GO:0016787">
    <property type="term" value="F:hydrolase activity"/>
    <property type="evidence" value="ECO:0007669"/>
    <property type="project" value="UniProtKB-KW"/>
</dbReference>
<feature type="region of interest" description="Disordered" evidence="6">
    <location>
        <begin position="129"/>
        <end position="256"/>
    </location>
</feature>
<dbReference type="InterPro" id="IPR047187">
    <property type="entry name" value="SF1_C_Upf1"/>
</dbReference>
<feature type="compositionally biased region" description="Basic residues" evidence="6">
    <location>
        <begin position="58"/>
        <end position="67"/>
    </location>
</feature>
<dbReference type="Gene3D" id="3.40.50.300">
    <property type="entry name" value="P-loop containing nucleotide triphosphate hydrolases"/>
    <property type="match status" value="2"/>
</dbReference>
<dbReference type="GO" id="GO:0043139">
    <property type="term" value="F:5'-3' DNA helicase activity"/>
    <property type="evidence" value="ECO:0007669"/>
    <property type="project" value="TreeGrafter"/>
</dbReference>
<evidence type="ECO:0000256" key="5">
    <source>
        <dbReference type="ARBA" id="ARBA00022840"/>
    </source>
</evidence>
<gene>
    <name evidence="7" type="ORF">Vretifemale_17450</name>
</gene>
<sequence>MHVTIQSASSQLSFHDAKRGWVLLPPQQLCLNPALNVVAHADRRGTKNTSSNPSNKQHQQRGSRKVSPKGPADGHVEARNDRRADNSREAQRGRELQRAALRASARAEGVNAGRLELHGRLLASQVVDAASNDDDDDGDWDAVAAVPPGGGSGGRRAIGNATRLPFPLPPCPDSAQSGGSRNSSSGGAAATSAARRSNRREETEGEELWPSREAVAGSSQLGPSVADAAGGTEGTRPRLRDHRRGGGSGSGETVAAAAAGPPGLVQALRAAQDADRQQRMMSGGSGLGVVTAAAGAGTGLGRDEGLAAGGNEDLVPYVDIVLKALALPPRPRSAIRGGQIRQLQEQQGQQTYTSPYGRTDFGADESVENAEGEDEDGGDVRRGARGGSTRGRGAKRGALRDLLESYQRVWCKALDLELQEEWTESEERLKSWKRPRLEAEGYALFDLTAAPDHNLFRDAILRFFQPGRPLPYHCLGAGDIVLVSPNNRPGEASMEGVVLDFSSRWIRVALPVDLAHGVQGSGWRLDLYANTVAHERARGAVKRYCQSAAESWSGKSNGSGNDNDDSGTGSGGSLGILRALAGSTPAGTSLEQLAAAPPPWLRGKAGRERLTAARRVVAAATAASVADVEQTEATPAPMPSPLAATGLSLPTGVTVTRARSGGGNNGGGRRRPVGLNASQARAIETALGRSLTLWQGPPGTGKTATLLHFIRAALAALPSGSGPLLATAASNVAVDNLVSGLRALDPSLDVVRVGQPVKVAPELRGVSLEARIAGTAAGQRAARLRRQAQGLRGSEAWTFISQALELEEAAARDILSGAQVVAATCIGCGEARMQALSFPVVVLDEATQATEPHSVVPLLGQVRQVVLVGDPQQLPPTVKSQEAAELGLNIPLFERLQLMGLIPLLLDTQYRMHPAIAAFPSATFYGGKLLSAPNPRDRRPPLAFPWPNPKVPVCFIPVRGHESRTNTVNDAATPGGAAGYSYQNNDEAETVAAVVAALLTPGSVAGLDGPGDIGVVTPYNGQVRCLQQLLTNGSRLSRGLGQGARPGSFLRATTAATAAASSDEEGLSREGAVLEIKSVDGFQGREKEVIVFSTVRSNPAGRLGFVADGRRLNVAITRARRGLVVLGNPDTLAKDRLWARWLQWVASRGCVLEGWGPNGTAAVGVGGGNDGDRGDGSGVVRSLLQQGVLRAEDGLVVTGAASVMGAADERVVGTASSARGREAPGNEDDDADDGFVLV</sequence>
<evidence type="ECO:0000256" key="2">
    <source>
        <dbReference type="ARBA" id="ARBA00022741"/>
    </source>
</evidence>
<feature type="region of interest" description="Disordered" evidence="6">
    <location>
        <begin position="1214"/>
        <end position="1238"/>
    </location>
</feature>
<feature type="region of interest" description="Disordered" evidence="6">
    <location>
        <begin position="339"/>
        <end position="394"/>
    </location>
</feature>
<dbReference type="Proteomes" id="UP000747110">
    <property type="component" value="Unassembled WGS sequence"/>
</dbReference>
<feature type="compositionally biased region" description="Basic and acidic residues" evidence="6">
    <location>
        <begin position="72"/>
        <end position="97"/>
    </location>
</feature>
<evidence type="ECO:0000256" key="4">
    <source>
        <dbReference type="ARBA" id="ARBA00022806"/>
    </source>
</evidence>
<evidence type="ECO:0000256" key="3">
    <source>
        <dbReference type="ARBA" id="ARBA00022801"/>
    </source>
</evidence>
<feature type="compositionally biased region" description="Acidic residues" evidence="6">
    <location>
        <begin position="1225"/>
        <end position="1238"/>
    </location>
</feature>
<evidence type="ECO:0000256" key="6">
    <source>
        <dbReference type="SAM" id="MobiDB-lite"/>
    </source>
</evidence>
<feature type="compositionally biased region" description="Low complexity" evidence="6">
    <location>
        <begin position="174"/>
        <end position="195"/>
    </location>
</feature>